<feature type="non-terminal residue" evidence="1">
    <location>
        <position position="57"/>
    </location>
</feature>
<gene>
    <name evidence="1" type="ORF">M9458_048160</name>
</gene>
<feature type="non-terminal residue" evidence="1">
    <location>
        <position position="1"/>
    </location>
</feature>
<reference evidence="1 2" key="1">
    <citation type="submission" date="2024-05" db="EMBL/GenBank/DDBJ databases">
        <title>Genome sequencing and assembly of Indian major carp, Cirrhinus mrigala (Hamilton, 1822).</title>
        <authorList>
            <person name="Mohindra V."/>
            <person name="Chowdhury L.M."/>
            <person name="Lal K."/>
            <person name="Jena J.K."/>
        </authorList>
    </citation>
    <scope>NUCLEOTIDE SEQUENCE [LARGE SCALE GENOMIC DNA]</scope>
    <source>
        <strain evidence="1">CM1030</strain>
        <tissue evidence="1">Blood</tissue>
    </source>
</reference>
<evidence type="ECO:0000313" key="2">
    <source>
        <dbReference type="Proteomes" id="UP001529510"/>
    </source>
</evidence>
<proteinExistence type="predicted"/>
<keyword evidence="2" id="KW-1185">Reference proteome</keyword>
<dbReference type="AlphaFoldDB" id="A0ABD0N465"/>
<organism evidence="1 2">
    <name type="scientific">Cirrhinus mrigala</name>
    <name type="common">Mrigala</name>
    <dbReference type="NCBI Taxonomy" id="683832"/>
    <lineage>
        <taxon>Eukaryota</taxon>
        <taxon>Metazoa</taxon>
        <taxon>Chordata</taxon>
        <taxon>Craniata</taxon>
        <taxon>Vertebrata</taxon>
        <taxon>Euteleostomi</taxon>
        <taxon>Actinopterygii</taxon>
        <taxon>Neopterygii</taxon>
        <taxon>Teleostei</taxon>
        <taxon>Ostariophysi</taxon>
        <taxon>Cypriniformes</taxon>
        <taxon>Cyprinidae</taxon>
        <taxon>Labeoninae</taxon>
        <taxon>Labeonini</taxon>
        <taxon>Cirrhinus</taxon>
    </lineage>
</organism>
<name>A0ABD0N465_CIRMR</name>
<dbReference type="Proteomes" id="UP001529510">
    <property type="component" value="Unassembled WGS sequence"/>
</dbReference>
<protein>
    <submittedName>
        <fullName evidence="1">Uncharacterized protein</fullName>
    </submittedName>
</protein>
<sequence length="57" mass="6002">FALVLCCSRVSVFSALALLILSVTLAHWLSVSASGLHHLLLRRAGVFSPSSTMAPHG</sequence>
<dbReference type="EMBL" id="JAMKFB020000024">
    <property type="protein sequence ID" value="KAL0156914.1"/>
    <property type="molecule type" value="Genomic_DNA"/>
</dbReference>
<comment type="caution">
    <text evidence="1">The sequence shown here is derived from an EMBL/GenBank/DDBJ whole genome shotgun (WGS) entry which is preliminary data.</text>
</comment>
<evidence type="ECO:0000313" key="1">
    <source>
        <dbReference type="EMBL" id="KAL0156914.1"/>
    </source>
</evidence>
<accession>A0ABD0N465</accession>